<reference evidence="1" key="1">
    <citation type="submission" date="2020-07" db="EMBL/GenBank/DDBJ databases">
        <title>Ethylene signaling mediates host invasion by parasitic plants.</title>
        <authorList>
            <person name="Yoshida S."/>
        </authorList>
    </citation>
    <scope>NUCLEOTIDE SEQUENCE</scope>
    <source>
        <strain evidence="1">Okayama</strain>
    </source>
</reference>
<name>A0A830C1B9_9LAMI</name>
<dbReference type="OrthoDB" id="3219396at2759"/>
<dbReference type="PANTHER" id="PTHR48218">
    <property type="entry name" value="F-BOX DOMAIN CONTAINING PROTEIN"/>
    <property type="match status" value="1"/>
</dbReference>
<accession>A0A830C1B9</accession>
<keyword evidence="2" id="KW-1185">Reference proteome</keyword>
<protein>
    <submittedName>
        <fullName evidence="1">Uncharacterized protein</fullName>
    </submittedName>
</protein>
<comment type="caution">
    <text evidence="1">The sequence shown here is derived from an EMBL/GenBank/DDBJ whole genome shotgun (WGS) entry which is preliminary data.</text>
</comment>
<evidence type="ECO:0000313" key="1">
    <source>
        <dbReference type="EMBL" id="GFP91962.1"/>
    </source>
</evidence>
<dbReference type="PANTHER" id="PTHR48218:SF3">
    <property type="entry name" value="OS07G0170800 PROTEIN"/>
    <property type="match status" value="1"/>
</dbReference>
<evidence type="ECO:0000313" key="2">
    <source>
        <dbReference type="Proteomes" id="UP000653305"/>
    </source>
</evidence>
<dbReference type="EMBL" id="BMAC01000260">
    <property type="protein sequence ID" value="GFP91962.1"/>
    <property type="molecule type" value="Genomic_DNA"/>
</dbReference>
<organism evidence="1 2">
    <name type="scientific">Phtheirospermum japonicum</name>
    <dbReference type="NCBI Taxonomy" id="374723"/>
    <lineage>
        <taxon>Eukaryota</taxon>
        <taxon>Viridiplantae</taxon>
        <taxon>Streptophyta</taxon>
        <taxon>Embryophyta</taxon>
        <taxon>Tracheophyta</taxon>
        <taxon>Spermatophyta</taxon>
        <taxon>Magnoliopsida</taxon>
        <taxon>eudicotyledons</taxon>
        <taxon>Gunneridae</taxon>
        <taxon>Pentapetalae</taxon>
        <taxon>asterids</taxon>
        <taxon>lamiids</taxon>
        <taxon>Lamiales</taxon>
        <taxon>Orobanchaceae</taxon>
        <taxon>Orobanchaceae incertae sedis</taxon>
        <taxon>Phtheirospermum</taxon>
    </lineage>
</organism>
<dbReference type="AlphaFoldDB" id="A0A830C1B9"/>
<proteinExistence type="predicted"/>
<sequence length="144" mass="16526">MKATSLSIMDGKRNQITWHDMCDHVWEFHVSEVCTRVLCDLDPYWGATGPPMRRYFHPDGTVTSGLNDRVWGGHESSFTVVTGLLADGNMRDHYVRINRWPRMSVSRNPNWSWVLSNHLYCYLSIPNATDSDKVDGTGPSYPMF</sequence>
<gene>
    <name evidence="1" type="ORF">PHJA_001340300</name>
</gene>
<dbReference type="Proteomes" id="UP000653305">
    <property type="component" value="Unassembled WGS sequence"/>
</dbReference>